<dbReference type="Gene3D" id="1.10.10.580">
    <property type="entry name" value="Structural maintenance of chromosome 1. Chain E"/>
    <property type="match status" value="1"/>
</dbReference>
<gene>
    <name evidence="3" type="primary">scpA</name>
    <name evidence="4" type="ORF">Q428_11500</name>
</gene>
<name>A0A017RT20_9CLOT</name>
<dbReference type="GO" id="GO:0051301">
    <property type="term" value="P:cell division"/>
    <property type="evidence" value="ECO:0007669"/>
    <property type="project" value="UniProtKB-KW"/>
</dbReference>
<protein>
    <recommendedName>
        <fullName evidence="2 3">Segregation and condensation protein A</fullName>
    </recommendedName>
</protein>
<comment type="function">
    <text evidence="3">Participates in chromosomal partition during cell division. May act via the formation of a condensin-like complex containing Smc and ScpB that pull DNA away from mid-cell into both cell halves.</text>
</comment>
<dbReference type="NCBIfam" id="NF000994">
    <property type="entry name" value="PRK00104.1-3"/>
    <property type="match status" value="1"/>
</dbReference>
<evidence type="ECO:0000313" key="5">
    <source>
        <dbReference type="Proteomes" id="UP000019681"/>
    </source>
</evidence>
<keyword evidence="3" id="KW-0132">Cell division</keyword>
<dbReference type="HAMAP" id="MF_01805">
    <property type="entry name" value="ScpA"/>
    <property type="match status" value="1"/>
</dbReference>
<evidence type="ECO:0000313" key="4">
    <source>
        <dbReference type="EMBL" id="EYE87761.1"/>
    </source>
</evidence>
<dbReference type="Proteomes" id="UP000019681">
    <property type="component" value="Unassembled WGS sequence"/>
</dbReference>
<keyword evidence="5" id="KW-1185">Reference proteome</keyword>
<evidence type="ECO:0000256" key="1">
    <source>
        <dbReference type="ARBA" id="ARBA00022829"/>
    </source>
</evidence>
<dbReference type="GO" id="GO:0006260">
    <property type="term" value="P:DNA replication"/>
    <property type="evidence" value="ECO:0007669"/>
    <property type="project" value="UniProtKB-UniRule"/>
</dbReference>
<keyword evidence="3" id="KW-0963">Cytoplasm</keyword>
<dbReference type="STRING" id="1403537.Q428_11500"/>
<dbReference type="PANTHER" id="PTHR33969">
    <property type="entry name" value="SEGREGATION AND CONDENSATION PROTEIN A"/>
    <property type="match status" value="1"/>
</dbReference>
<dbReference type="RefSeq" id="WP_035380888.1">
    <property type="nucleotide sequence ID" value="NZ_AZQP01000039.1"/>
</dbReference>
<evidence type="ECO:0000256" key="2">
    <source>
        <dbReference type="ARBA" id="ARBA00044777"/>
    </source>
</evidence>
<dbReference type="PANTHER" id="PTHR33969:SF2">
    <property type="entry name" value="SEGREGATION AND CONDENSATION PROTEIN A"/>
    <property type="match status" value="1"/>
</dbReference>
<evidence type="ECO:0000256" key="3">
    <source>
        <dbReference type="HAMAP-Rule" id="MF_01805"/>
    </source>
</evidence>
<sequence>MGLEIKIDIFEGPLDLLLHLIKKAEVDIYDIPISEITNQYIEYLKAMEELDLEIASEFLVMAATLLEIKSKMLLPRKKSEDETAIDEDPRKELVEKLVEYKKYKEFAETLKSIENNNTIYFKPPDIIDDIDNDEIFFKNITLDNLMSAFKKVVTSYENKFNNRSDIPKIIDHDKYKIEEKMEEIKEILRKKGRITFEVFFEKAECKLELIVIFLAMLELIKEKVIRIYQLENFGEIILEGQEELWRIS</sequence>
<organism evidence="4 5">
    <name type="scientific">Fervidicella metallireducens AeB</name>
    <dbReference type="NCBI Taxonomy" id="1403537"/>
    <lineage>
        <taxon>Bacteria</taxon>
        <taxon>Bacillati</taxon>
        <taxon>Bacillota</taxon>
        <taxon>Clostridia</taxon>
        <taxon>Eubacteriales</taxon>
        <taxon>Clostridiaceae</taxon>
        <taxon>Fervidicella</taxon>
    </lineage>
</organism>
<proteinExistence type="inferred from homology"/>
<dbReference type="OrthoDB" id="9811016at2"/>
<dbReference type="InterPro" id="IPR023093">
    <property type="entry name" value="ScpA-like_C"/>
</dbReference>
<keyword evidence="3" id="KW-0131">Cell cycle</keyword>
<dbReference type="EMBL" id="AZQP01000039">
    <property type="protein sequence ID" value="EYE87761.1"/>
    <property type="molecule type" value="Genomic_DNA"/>
</dbReference>
<dbReference type="GO" id="GO:0007059">
    <property type="term" value="P:chromosome segregation"/>
    <property type="evidence" value="ECO:0007669"/>
    <property type="project" value="UniProtKB-UniRule"/>
</dbReference>
<comment type="subcellular location">
    <subcellularLocation>
        <location evidence="3">Cytoplasm</location>
    </subcellularLocation>
    <text evidence="3">Associated with two foci at the outer edges of the nucleoid region in young cells, and at four foci within both cell halves in older cells.</text>
</comment>
<accession>A0A017RT20</accession>
<dbReference type="AlphaFoldDB" id="A0A017RT20"/>
<reference evidence="4 5" key="1">
    <citation type="journal article" date="2014" name="Genome Announc.">
        <title>Draft Genome Sequence of Fervidicella metallireducens Strain AeBT, an Iron-Reducing Thermoanaerobe from the Great Artesian Basin.</title>
        <authorList>
            <person name="Patel B.K."/>
        </authorList>
    </citation>
    <scope>NUCLEOTIDE SEQUENCE [LARGE SCALE GENOMIC DNA]</scope>
    <source>
        <strain evidence="4 5">AeB</strain>
    </source>
</reference>
<dbReference type="Pfam" id="PF02616">
    <property type="entry name" value="SMC_ScpA"/>
    <property type="match status" value="1"/>
</dbReference>
<dbReference type="Gene3D" id="6.10.250.2410">
    <property type="match status" value="1"/>
</dbReference>
<dbReference type="GO" id="GO:0005737">
    <property type="term" value="C:cytoplasm"/>
    <property type="evidence" value="ECO:0007669"/>
    <property type="project" value="UniProtKB-SubCell"/>
</dbReference>
<comment type="caution">
    <text evidence="4">The sequence shown here is derived from an EMBL/GenBank/DDBJ whole genome shotgun (WGS) entry which is preliminary data.</text>
</comment>
<comment type="similarity">
    <text evidence="3">Belongs to the ScpA family.</text>
</comment>
<comment type="subunit">
    <text evidence="3">Component of a cohesin-like complex composed of ScpA, ScpB and the Smc homodimer, in which ScpA and ScpB bind to the head domain of Smc. The presence of the three proteins is required for the association of the complex with DNA.</text>
</comment>
<keyword evidence="1 3" id="KW-0159">Chromosome partition</keyword>
<dbReference type="InterPro" id="IPR003768">
    <property type="entry name" value="ScpA"/>
</dbReference>